<name>A0A3M8CI33_9BACL</name>
<accession>A0A3M8CI33</accession>
<dbReference type="OrthoDB" id="2630963at2"/>
<evidence type="ECO:0000313" key="2">
    <source>
        <dbReference type="Proteomes" id="UP000282028"/>
    </source>
</evidence>
<proteinExistence type="predicted"/>
<dbReference type="Proteomes" id="UP000282028">
    <property type="component" value="Unassembled WGS sequence"/>
</dbReference>
<comment type="caution">
    <text evidence="1">The sequence shown here is derived from an EMBL/GenBank/DDBJ whole genome shotgun (WGS) entry which is preliminary data.</text>
</comment>
<organism evidence="1 2">
    <name type="scientific">Brevibacillus invocatus</name>
    <dbReference type="NCBI Taxonomy" id="173959"/>
    <lineage>
        <taxon>Bacteria</taxon>
        <taxon>Bacillati</taxon>
        <taxon>Bacillota</taxon>
        <taxon>Bacilli</taxon>
        <taxon>Bacillales</taxon>
        <taxon>Paenibacillaceae</taxon>
        <taxon>Brevibacillus</taxon>
    </lineage>
</organism>
<evidence type="ECO:0008006" key="3">
    <source>
        <dbReference type="Google" id="ProtNLM"/>
    </source>
</evidence>
<sequence length="61" mass="7385">MTEMTEYEKFLWEELSMANDSNLRLAYLLEDYIDFLNETGFYEAFQVFQQQKAKNKMKDAN</sequence>
<dbReference type="AlphaFoldDB" id="A0A3M8CI33"/>
<keyword evidence="2" id="KW-1185">Reference proteome</keyword>
<gene>
    <name evidence="1" type="ORF">EDM52_08430</name>
</gene>
<evidence type="ECO:0000313" key="1">
    <source>
        <dbReference type="EMBL" id="RNB74997.1"/>
    </source>
</evidence>
<dbReference type="EMBL" id="RHHR01000011">
    <property type="protein sequence ID" value="RNB74997.1"/>
    <property type="molecule type" value="Genomic_DNA"/>
</dbReference>
<dbReference type="RefSeq" id="WP_122908569.1">
    <property type="nucleotide sequence ID" value="NZ_CBCSBE010000047.1"/>
</dbReference>
<reference evidence="1 2" key="1">
    <citation type="submission" date="2018-10" db="EMBL/GenBank/DDBJ databases">
        <title>Phylogenomics of Brevibacillus.</title>
        <authorList>
            <person name="Dunlap C."/>
        </authorList>
    </citation>
    <scope>NUCLEOTIDE SEQUENCE [LARGE SCALE GENOMIC DNA]</scope>
    <source>
        <strain evidence="1 2">JCM 12215</strain>
    </source>
</reference>
<protein>
    <recommendedName>
        <fullName evidence="3">Phage protein</fullName>
    </recommendedName>
</protein>